<feature type="compositionally biased region" description="Polar residues" evidence="1">
    <location>
        <begin position="350"/>
        <end position="359"/>
    </location>
</feature>
<feature type="compositionally biased region" description="Basic and acidic residues" evidence="1">
    <location>
        <begin position="956"/>
        <end position="968"/>
    </location>
</feature>
<feature type="compositionally biased region" description="Polar residues" evidence="1">
    <location>
        <begin position="1151"/>
        <end position="1164"/>
    </location>
</feature>
<feature type="compositionally biased region" description="Basic and acidic residues" evidence="1">
    <location>
        <begin position="1732"/>
        <end position="1741"/>
    </location>
</feature>
<feature type="compositionally biased region" description="Basic and acidic residues" evidence="1">
    <location>
        <begin position="1982"/>
        <end position="2003"/>
    </location>
</feature>
<feature type="compositionally biased region" description="Basic and acidic residues" evidence="1">
    <location>
        <begin position="2564"/>
        <end position="2580"/>
    </location>
</feature>
<dbReference type="Proteomes" id="UP000036681">
    <property type="component" value="Unplaced"/>
</dbReference>
<feature type="region of interest" description="Disordered" evidence="1">
    <location>
        <begin position="720"/>
        <end position="756"/>
    </location>
</feature>
<feature type="compositionally biased region" description="Polar residues" evidence="1">
    <location>
        <begin position="1533"/>
        <end position="1546"/>
    </location>
</feature>
<feature type="compositionally biased region" description="Polar residues" evidence="1">
    <location>
        <begin position="935"/>
        <end position="950"/>
    </location>
</feature>
<feature type="compositionally biased region" description="Polar residues" evidence="1">
    <location>
        <begin position="1276"/>
        <end position="1289"/>
    </location>
</feature>
<feature type="region of interest" description="Disordered" evidence="1">
    <location>
        <begin position="325"/>
        <end position="415"/>
    </location>
</feature>
<feature type="compositionally biased region" description="Polar residues" evidence="1">
    <location>
        <begin position="1969"/>
        <end position="1980"/>
    </location>
</feature>
<reference evidence="3" key="1">
    <citation type="submission" date="2017-02" db="UniProtKB">
        <authorList>
            <consortium name="WormBaseParasite"/>
        </authorList>
    </citation>
    <scope>IDENTIFICATION</scope>
</reference>
<feature type="region of interest" description="Disordered" evidence="1">
    <location>
        <begin position="2345"/>
        <end position="2425"/>
    </location>
</feature>
<feature type="compositionally biased region" description="Basic and acidic residues" evidence="1">
    <location>
        <begin position="361"/>
        <end position="382"/>
    </location>
</feature>
<feature type="compositionally biased region" description="Polar residues" evidence="1">
    <location>
        <begin position="1475"/>
        <end position="1490"/>
    </location>
</feature>
<name>A0A0M3IFQ8_ASCLU</name>
<feature type="compositionally biased region" description="Polar residues" evidence="1">
    <location>
        <begin position="2394"/>
        <end position="2425"/>
    </location>
</feature>
<feature type="region of interest" description="Disordered" evidence="1">
    <location>
        <begin position="1710"/>
        <end position="1754"/>
    </location>
</feature>
<feature type="compositionally biased region" description="Basic and acidic residues" evidence="1">
    <location>
        <begin position="1081"/>
        <end position="1091"/>
    </location>
</feature>
<organism evidence="2 3">
    <name type="scientific">Ascaris lumbricoides</name>
    <name type="common">Giant roundworm</name>
    <dbReference type="NCBI Taxonomy" id="6252"/>
    <lineage>
        <taxon>Eukaryota</taxon>
        <taxon>Metazoa</taxon>
        <taxon>Ecdysozoa</taxon>
        <taxon>Nematoda</taxon>
        <taxon>Chromadorea</taxon>
        <taxon>Rhabditida</taxon>
        <taxon>Spirurina</taxon>
        <taxon>Ascaridomorpha</taxon>
        <taxon>Ascaridoidea</taxon>
        <taxon>Ascarididae</taxon>
        <taxon>Ascaris</taxon>
    </lineage>
</organism>
<feature type="compositionally biased region" description="Basic and acidic residues" evidence="1">
    <location>
        <begin position="2013"/>
        <end position="2043"/>
    </location>
</feature>
<feature type="compositionally biased region" description="Basic and acidic residues" evidence="1">
    <location>
        <begin position="2522"/>
        <end position="2542"/>
    </location>
</feature>
<feature type="region of interest" description="Disordered" evidence="1">
    <location>
        <begin position="1769"/>
        <end position="1811"/>
    </location>
</feature>
<sequence>MEMDQGEQATSAGCQSESKNGSTTIEQITSEATAEFNNMPQELHGLAKSPKFPESELQERRLFQVQDAGVTASADTSLPTDGTVCFDEQQIGYLQKGGDLAEPIPQDSVDKGGDPRDDRLVVLTDVFDAANAALRAMEEETSEKTKELSVQETRIEHNENKNLSEEATGFSDECVTEYDVNNADSLEAVLKTDQIIAEEIIRRAQEEFEAKNKRTGRTYPMPTQNILDEVVYFQDSTTMNPDTTSQQQEPGIEKCYADIAENGRPNVRSEEISESAVIQTHKGEASLVSASTEQPQMNIVLTEQISMQNSPQENTGNRSTILTEMDSTNTRQPYEDKNGMNSQDEDASIQEDQTFSSATKVPEECSKLDEEQLRVDQTDKQAEITGTQPESEHDDLPVCQPTSNPCKSDDGESPSIKRIAESEQADSAVAEIATKSEANISFGDEASSPKDIFEKTTMQMQRSFQTAIFEDKSNGRVILEDEHEVPLNSMSDENIETLFDSYLADHGRVKMMVATMREKHFEKGVGDEFLTGDGEHVVEYGEQSSYVLQKSAELGLTTPASELTMHSMPHHLDEVDHSSEITAKNVDYRENICNTENRPVSFNEVESLAETAAVRSETVTFREQEAFAEPKFESDLMNREQMNTEKPSCMHPTADCRGDMILAMQNAPYGTSPDFNGVETDDVGVECKGKDISEQQQKTSQAGTSCTTAILDPPLNEAVGQNKGSDDATQIMHTPKSGGREEFYEQSTSEELGRHPSHNEFSLLQPVLDEQHGHQDEGADDDIRRQDNMRQDQHITHTEEGDRQLTHDQSTFPETTTEQNIIPQQESVPYIGEADGRLEHEQPIFPQPTAEQGTIPLEQPLLYPEDGGEQLKHEQLKLPQPIAEQGIIPQEQPLAHTEEQLIFPRATIQQDIIPQEQPLPYREEEDEQLRHDQATLPQTMVEQEQGNISWKQPPPHPEEGDEQLKHDQPTFVQPTAEQGTIPQEQPLAHAEEQLTFPQTMVQQGTILPSEQPLPHPGEGNEQLRHDQPTFSQPAAQQDIMPQPMLCPGEGDERLKNEQPTLPQPTVQQGIIPQEQTLPYPEKGDEQLKHDQPTFVQPTAEQGIIPQEQPLAHTEEQLTFPQPTVQQGTILPSEQPLPYPDEGNEQLRHDQPTLSQPAAQQNMMPQEQPMLCPGGGDEQLKHEQPKFPQPTAEQGIIPQEQPLPYREEEDEQLRHDQATLPQTMVEQEQGNISRKQPPPYPEEGDEQLKHEQPSFVQPTAEQGTIPQEQPLAHTEEQLTFPQTMVQQGTILPSEEPLPHPGEGNEQLRHDQPTFPLPIAEQGITPQEQPPSYTEEGDEQLRHEQPTFSQPAAQQDIMPQPMLCPGEGDEQLKYEQPTLPQPTVQQGIIPQEEPLPYPDEGNEQLRHDQPTLSQPAAQQNMMPQEQPMLCPGGGDEQLKHEQPKFPQPTAEQGIIPQEQPLPYREEEDEQLRHDQATLPQTMVEQEQGNISRKQPPPYPEEGDEQLKHEQPSFVQPTAEQGTIPQEQPLAHTEEQLTFPQTMVQQGTILPSEEPLPHPGEGNEQLRHDQPTFPLPIAEQGITPQEQPPSYTEEGDEQLRHEQPTFSQPAAQQDIMPQPMLCPGEGDEQLKNEQPTLPQPTVQQGIIPQEEPLPYPEKGDEQLKHDQPTFVEPTAEQGIIPQEQPLAHTEEELTFPRATIQQDIIPQERRLSYLEEEDEQLRHDQATFPQPTAEQDIKPQEKHTFCPGGGDEQLKHEQPAFPQRTVQQDIIPQEQHLPYSEEGDNELKHDQPIFLQPAEDEQHEHEDDGGANGIKWVDIVPQKQPMRYRGEEEMRALHDVAQTAQQLVEEHAQAQGHRKPDEPESEQRSFRLSYLSSTKPNVNANVLWRENDVFLMDERKVLSEVERNGEISEDPSARKQWRYDSRENLEETDKKRGHFEQWASEFGEDRSAEKSASVISQAKPAEDGYPSSRPQSQLETTGDASDIKAAENDVTKEVVEEKRDITPDSLNQSPHVDVRKRTDAVEIAKDMNKLREHIPSRREKSDISGAPGRTGVRQLTSNKKQKERTTMGDALSKTHDQKEMKLSNLVKKQHATAMNNNAANSKPYSERNPHKAEKPLSRTSLEKVPVSKLRQGAADNGKRTPTAHVKTSLKPPVPKKPEQKSGSVENKGAKGSFKAGTGSPEMKAEKVGQEKCETECNSVKKTSVKVSICEPIIWVETLVPTFEAVWIACIPQDEDIMGAMKKPDECIDPITGGKASGIEKAHTETAPEAAQKTPGSLCAIINEPISQEEMKFSVMPEKSEPAVEHIGEGDALTVSSNETIEVSEEPSSSQYDVISALESEREAIEDLDRTVGMSLEIEPGEEGEKSEGTFPMDKTFSSPKASPHSEAPLESISRGTSSHNEAPFESSLTGTPSQNETILESASTKTSLQNETVLGCALIMNDSTGLPPQLKGFQSNTANNEQHCAMVDRFVEDRSEQNLLGDVTVSIGNAGQDTLTEEVNGNLETALSEHYPEKLTSTHNRCSEEEISDRRSSGENDGLTAKEEEVVMNAIATATEAEQVQNEQEKEAINDEKPEEKPSRPRQHGRGQFRGTMMCEQEGWKQSNGRQDNKQKQQQTFEGDGYFNHGQQSSQHKSKKRSRRSGKGHK</sequence>
<feature type="region of interest" description="Disordered" evidence="1">
    <location>
        <begin position="1840"/>
        <end position="1867"/>
    </location>
</feature>
<feature type="compositionally biased region" description="Basic and acidic residues" evidence="1">
    <location>
        <begin position="2105"/>
        <end position="2117"/>
    </location>
</feature>
<feature type="compositionally biased region" description="Polar residues" evidence="1">
    <location>
        <begin position="995"/>
        <end position="1008"/>
    </location>
</feature>
<feature type="compositionally biased region" description="Polar residues" evidence="1">
    <location>
        <begin position="7"/>
        <end position="40"/>
    </location>
</feature>
<feature type="compositionally biased region" description="Polar residues" evidence="1">
    <location>
        <begin position="2093"/>
        <end position="2104"/>
    </location>
</feature>
<feature type="compositionally biased region" description="Basic and acidic residues" evidence="1">
    <location>
        <begin position="1654"/>
        <end position="1664"/>
    </location>
</feature>
<protein>
    <submittedName>
        <fullName evidence="3">BRCT domain-containing protein</fullName>
    </submittedName>
</protein>
<keyword evidence="2" id="KW-1185">Reference proteome</keyword>
<feature type="compositionally biased region" description="Basic and acidic residues" evidence="1">
    <location>
        <begin position="2183"/>
        <end position="2192"/>
    </location>
</feature>
<feature type="compositionally biased region" description="Polar residues" evidence="1">
    <location>
        <begin position="1057"/>
        <end position="1076"/>
    </location>
</feature>
<feature type="region of interest" description="Disordered" evidence="1">
    <location>
        <begin position="1942"/>
        <end position="2192"/>
    </location>
</feature>
<feature type="region of interest" description="Disordered" evidence="1">
    <location>
        <begin position="2556"/>
        <end position="2647"/>
    </location>
</feature>
<accession>A0A0M3IFQ8</accession>
<proteinExistence type="predicted"/>
<feature type="compositionally biased region" description="Basic and acidic residues" evidence="1">
    <location>
        <begin position="2073"/>
        <end position="2082"/>
    </location>
</feature>
<feature type="region of interest" description="Disordered" evidence="1">
    <location>
        <begin position="1"/>
        <end position="59"/>
    </location>
</feature>
<feature type="compositionally biased region" description="Basic and acidic residues" evidence="1">
    <location>
        <begin position="1845"/>
        <end position="1866"/>
    </location>
</feature>
<feature type="compositionally biased region" description="Polar residues" evidence="1">
    <location>
        <begin position="1253"/>
        <end position="1266"/>
    </location>
</feature>
<feature type="compositionally biased region" description="Polar residues" evidence="1">
    <location>
        <begin position="1116"/>
        <end position="1131"/>
    </location>
</feature>
<evidence type="ECO:0000313" key="3">
    <source>
        <dbReference type="WBParaSite" id="ALUE_0001706501-mRNA-1"/>
    </source>
</evidence>
<feature type="region of interest" description="Disordered" evidence="1">
    <location>
        <begin position="2509"/>
        <end position="2542"/>
    </location>
</feature>
<feature type="region of interest" description="Disordered" evidence="1">
    <location>
        <begin position="914"/>
        <end position="1667"/>
    </location>
</feature>
<feature type="compositionally biased region" description="Polar residues" evidence="1">
    <location>
        <begin position="1629"/>
        <end position="1643"/>
    </location>
</feature>
<feature type="compositionally biased region" description="Basic residues" evidence="1">
    <location>
        <begin position="2633"/>
        <end position="2647"/>
    </location>
</feature>
<evidence type="ECO:0000256" key="1">
    <source>
        <dbReference type="SAM" id="MobiDB-lite"/>
    </source>
</evidence>
<feature type="region of interest" description="Disordered" evidence="1">
    <location>
        <begin position="137"/>
        <end position="157"/>
    </location>
</feature>
<feature type="compositionally biased region" description="Polar residues" evidence="1">
    <location>
        <begin position="1510"/>
        <end position="1523"/>
    </location>
</feature>
<feature type="compositionally biased region" description="Polar residues" evidence="1">
    <location>
        <begin position="970"/>
        <end position="983"/>
    </location>
</feature>
<feature type="compositionally biased region" description="Polar residues" evidence="1">
    <location>
        <begin position="1408"/>
        <end position="1421"/>
    </location>
</feature>
<dbReference type="WBParaSite" id="ALUE_0001706501-mRNA-1">
    <property type="protein sequence ID" value="ALUE_0001706501-mRNA-1"/>
    <property type="gene ID" value="ALUE_0001706501"/>
</dbReference>
<feature type="compositionally biased region" description="Polar residues" evidence="1">
    <location>
        <begin position="1218"/>
        <end position="1233"/>
    </location>
</feature>
<evidence type="ECO:0000313" key="2">
    <source>
        <dbReference type="Proteomes" id="UP000036681"/>
    </source>
</evidence>
<feature type="compositionally biased region" description="Polar residues" evidence="1">
    <location>
        <begin position="2601"/>
        <end position="2618"/>
    </location>
</feature>